<dbReference type="Proteomes" id="UP000503297">
    <property type="component" value="Chromosome"/>
</dbReference>
<comment type="similarity">
    <text evidence="1">Belongs to the vitamin uptake transporter (VUT/ECF) (TC 2.A.88) family. Q precursor transporter subfamily.</text>
</comment>
<dbReference type="HAMAP" id="MF_02088">
    <property type="entry name" value="Q_prec_transport"/>
    <property type="match status" value="1"/>
</dbReference>
<accession>A0A6M8J707</accession>
<feature type="transmembrane region" description="Helical" evidence="1">
    <location>
        <begin position="112"/>
        <end position="133"/>
    </location>
</feature>
<feature type="transmembrane region" description="Helical" evidence="1">
    <location>
        <begin position="195"/>
        <end position="216"/>
    </location>
</feature>
<dbReference type="PANTHER" id="PTHR34300">
    <property type="entry name" value="QUEUOSINE PRECURSOR TRANSPORTER-RELATED"/>
    <property type="match status" value="1"/>
</dbReference>
<organism evidence="2 3">
    <name type="scientific">Berryella wangjianweii</name>
    <dbReference type="NCBI Taxonomy" id="2734634"/>
    <lineage>
        <taxon>Bacteria</taxon>
        <taxon>Bacillati</taxon>
        <taxon>Actinomycetota</taxon>
        <taxon>Coriobacteriia</taxon>
        <taxon>Eggerthellales</taxon>
        <taxon>Eggerthellaceae</taxon>
        <taxon>Berryella</taxon>
    </lineage>
</organism>
<dbReference type="PANTHER" id="PTHR34300:SF2">
    <property type="entry name" value="QUEUOSINE PRECURSOR TRANSPORTER-RELATED"/>
    <property type="match status" value="1"/>
</dbReference>
<proteinExistence type="inferred from homology"/>
<sequence length="240" mass="26141">MKRTDRNLMLCAMVFAVSLVVANMVTAKTINTGIPLFGNPIALPGAAVCYAITYLMTDVIGEVWGRREARMVVYGGFLCQLLALGLILFTQALPAVDPSMQAAYEMLLGQNAVFVVGSMTAYLMSQSWDVAVFHRLRNRVLGADAAAVSKRWIWNNASTMTSQVIDTVVFITISFGIGFGWLFDPAMLPQLGAMMVGQYALKFILAALDTPIFYLLTRGDHAKRQLSDEPAAPGAHHTTV</sequence>
<dbReference type="InterPro" id="IPR003744">
    <property type="entry name" value="YhhQ"/>
</dbReference>
<protein>
    <recommendedName>
        <fullName evidence="1">Probable queuosine precursor transporter</fullName>
        <shortName evidence="1">Q precursor transporter</shortName>
    </recommendedName>
</protein>
<evidence type="ECO:0000313" key="2">
    <source>
        <dbReference type="EMBL" id="QKF07388.1"/>
    </source>
</evidence>
<evidence type="ECO:0000256" key="1">
    <source>
        <dbReference type="HAMAP-Rule" id="MF_02088"/>
    </source>
</evidence>
<keyword evidence="1" id="KW-0813">Transport</keyword>
<evidence type="ECO:0000313" key="3">
    <source>
        <dbReference type="Proteomes" id="UP000503297"/>
    </source>
</evidence>
<dbReference type="RefSeq" id="WP_172163737.1">
    <property type="nucleotide sequence ID" value="NZ_CP053716.1"/>
</dbReference>
<feature type="transmembrane region" description="Helical" evidence="1">
    <location>
        <begin position="72"/>
        <end position="92"/>
    </location>
</feature>
<dbReference type="Pfam" id="PF02592">
    <property type="entry name" value="Vut_1"/>
    <property type="match status" value="1"/>
</dbReference>
<dbReference type="EMBL" id="CP053716">
    <property type="protein sequence ID" value="QKF07388.1"/>
    <property type="molecule type" value="Genomic_DNA"/>
</dbReference>
<comment type="function">
    <text evidence="1">Involved in the import of queuosine (Q) precursors, required for Q precursor salvage.</text>
</comment>
<dbReference type="GO" id="GO:0022857">
    <property type="term" value="F:transmembrane transporter activity"/>
    <property type="evidence" value="ECO:0007669"/>
    <property type="project" value="UniProtKB-UniRule"/>
</dbReference>
<keyword evidence="3" id="KW-1185">Reference proteome</keyword>
<name>A0A6M8J707_9ACTN</name>
<keyword evidence="1" id="KW-0472">Membrane</keyword>
<dbReference type="GO" id="GO:0005886">
    <property type="term" value="C:plasma membrane"/>
    <property type="evidence" value="ECO:0007669"/>
    <property type="project" value="UniProtKB-SubCell"/>
</dbReference>
<keyword evidence="1" id="KW-0812">Transmembrane</keyword>
<keyword evidence="1" id="KW-1003">Cell membrane</keyword>
<reference evidence="3" key="1">
    <citation type="submission" date="2020-05" db="EMBL/GenBank/DDBJ databases">
        <title>Novel species in genus Nocardioides.</title>
        <authorList>
            <person name="Zhang G."/>
        </authorList>
    </citation>
    <scope>NUCLEOTIDE SEQUENCE [LARGE SCALE GENOMIC DNA]</scope>
    <source>
        <strain evidence="3">zg-1050</strain>
    </source>
</reference>
<dbReference type="KEGG" id="bwa:HLV38_04085"/>
<dbReference type="NCBIfam" id="TIGR00697">
    <property type="entry name" value="queuosine precursor transporter"/>
    <property type="match status" value="1"/>
</dbReference>
<gene>
    <name evidence="2" type="ORF">HLV38_04085</name>
</gene>
<feature type="transmembrane region" description="Helical" evidence="1">
    <location>
        <begin position="164"/>
        <end position="183"/>
    </location>
</feature>
<keyword evidence="1" id="KW-1133">Transmembrane helix</keyword>
<dbReference type="AlphaFoldDB" id="A0A6M8J707"/>
<comment type="subcellular location">
    <subcellularLocation>
        <location evidence="1">Cell membrane</location>
        <topology evidence="1">Multi-pass membrane protein</topology>
    </subcellularLocation>
</comment>
<feature type="transmembrane region" description="Helical" evidence="1">
    <location>
        <begin position="37"/>
        <end position="60"/>
    </location>
</feature>